<dbReference type="InterPro" id="IPR036390">
    <property type="entry name" value="WH_DNA-bd_sf"/>
</dbReference>
<dbReference type="Pfam" id="PF00126">
    <property type="entry name" value="HTH_1"/>
    <property type="match status" value="1"/>
</dbReference>
<accession>A0ABW6S699</accession>
<dbReference type="InterPro" id="IPR000847">
    <property type="entry name" value="LysR_HTH_N"/>
</dbReference>
<comment type="caution">
    <text evidence="6">The sequence shown here is derived from an EMBL/GenBank/DDBJ whole genome shotgun (WGS) entry which is preliminary data.</text>
</comment>
<proteinExistence type="inferred from homology"/>
<dbReference type="RefSeq" id="WP_040825108.1">
    <property type="nucleotide sequence ID" value="NZ_JBIAQY010000009.1"/>
</dbReference>
<evidence type="ECO:0000313" key="6">
    <source>
        <dbReference type="EMBL" id="MFF3571118.1"/>
    </source>
</evidence>
<evidence type="ECO:0000256" key="4">
    <source>
        <dbReference type="ARBA" id="ARBA00023163"/>
    </source>
</evidence>
<evidence type="ECO:0000313" key="7">
    <source>
        <dbReference type="Proteomes" id="UP001601992"/>
    </source>
</evidence>
<dbReference type="PRINTS" id="PR00039">
    <property type="entry name" value="HTHLYSR"/>
</dbReference>
<evidence type="ECO:0000256" key="1">
    <source>
        <dbReference type="ARBA" id="ARBA00009437"/>
    </source>
</evidence>
<dbReference type="Gene3D" id="1.10.10.10">
    <property type="entry name" value="Winged helix-like DNA-binding domain superfamily/Winged helix DNA-binding domain"/>
    <property type="match status" value="1"/>
</dbReference>
<evidence type="ECO:0000256" key="2">
    <source>
        <dbReference type="ARBA" id="ARBA00023015"/>
    </source>
</evidence>
<keyword evidence="4" id="KW-0804">Transcription</keyword>
<dbReference type="Proteomes" id="UP001601992">
    <property type="component" value="Unassembled WGS sequence"/>
</dbReference>
<keyword evidence="2" id="KW-0805">Transcription regulation</keyword>
<dbReference type="PANTHER" id="PTHR30118">
    <property type="entry name" value="HTH-TYPE TRANSCRIPTIONAL REGULATOR LEUO-RELATED"/>
    <property type="match status" value="1"/>
</dbReference>
<feature type="domain" description="HTH lysR-type" evidence="5">
    <location>
        <begin position="3"/>
        <end position="60"/>
    </location>
</feature>
<comment type="similarity">
    <text evidence="1">Belongs to the LysR transcriptional regulatory family.</text>
</comment>
<dbReference type="SUPFAM" id="SSF53850">
    <property type="entry name" value="Periplasmic binding protein-like II"/>
    <property type="match status" value="1"/>
</dbReference>
<dbReference type="EMBL" id="JBIAQY010000009">
    <property type="protein sequence ID" value="MFF3571118.1"/>
    <property type="molecule type" value="Genomic_DNA"/>
</dbReference>
<dbReference type="SUPFAM" id="SSF46785">
    <property type="entry name" value="Winged helix' DNA-binding domain"/>
    <property type="match status" value="1"/>
</dbReference>
<reference evidence="6 7" key="1">
    <citation type="submission" date="2024-10" db="EMBL/GenBank/DDBJ databases">
        <title>The Natural Products Discovery Center: Release of the First 8490 Sequenced Strains for Exploring Actinobacteria Biosynthetic Diversity.</title>
        <authorList>
            <person name="Kalkreuter E."/>
            <person name="Kautsar S.A."/>
            <person name="Yang D."/>
            <person name="Bader C.D."/>
            <person name="Teijaro C.N."/>
            <person name="Fluegel L."/>
            <person name="Davis C.M."/>
            <person name="Simpson J.R."/>
            <person name="Lauterbach L."/>
            <person name="Steele A.D."/>
            <person name="Gui C."/>
            <person name="Meng S."/>
            <person name="Li G."/>
            <person name="Viehrig K."/>
            <person name="Ye F."/>
            <person name="Su P."/>
            <person name="Kiefer A.F."/>
            <person name="Nichols A."/>
            <person name="Cepeda A.J."/>
            <person name="Yan W."/>
            <person name="Fan B."/>
            <person name="Jiang Y."/>
            <person name="Adhikari A."/>
            <person name="Zheng C.-J."/>
            <person name="Schuster L."/>
            <person name="Cowan T.M."/>
            <person name="Smanski M.J."/>
            <person name="Chevrette M.G."/>
            <person name="De Carvalho L.P.S."/>
            <person name="Shen B."/>
        </authorList>
    </citation>
    <scope>NUCLEOTIDE SEQUENCE [LARGE SCALE GENOMIC DNA]</scope>
    <source>
        <strain evidence="6 7">NPDC002593</strain>
    </source>
</reference>
<dbReference type="PANTHER" id="PTHR30118:SF15">
    <property type="entry name" value="TRANSCRIPTIONAL REGULATORY PROTEIN"/>
    <property type="match status" value="1"/>
</dbReference>
<gene>
    <name evidence="6" type="ORF">ACFYXQ_25395</name>
</gene>
<keyword evidence="3" id="KW-0238">DNA-binding</keyword>
<dbReference type="Gene3D" id="3.40.190.10">
    <property type="entry name" value="Periplasmic binding protein-like II"/>
    <property type="match status" value="2"/>
</dbReference>
<evidence type="ECO:0000256" key="3">
    <source>
        <dbReference type="ARBA" id="ARBA00023125"/>
    </source>
</evidence>
<protein>
    <submittedName>
        <fullName evidence="6">LysR family transcriptional regulator</fullName>
    </submittedName>
</protein>
<dbReference type="PROSITE" id="PS50931">
    <property type="entry name" value="HTH_LYSR"/>
    <property type="match status" value="1"/>
</dbReference>
<dbReference type="Pfam" id="PF03466">
    <property type="entry name" value="LysR_substrate"/>
    <property type="match status" value="1"/>
</dbReference>
<organism evidence="6 7">
    <name type="scientific">Nocardia jiangxiensis</name>
    <dbReference type="NCBI Taxonomy" id="282685"/>
    <lineage>
        <taxon>Bacteria</taxon>
        <taxon>Bacillati</taxon>
        <taxon>Actinomycetota</taxon>
        <taxon>Actinomycetes</taxon>
        <taxon>Mycobacteriales</taxon>
        <taxon>Nocardiaceae</taxon>
        <taxon>Nocardia</taxon>
    </lineage>
</organism>
<sequence length="301" mass="32406">MHVDLNLLTALDVLLAERSVGAAADRMHLSQPAMSRTLARLRRVTGDPILVRSGRSMLPTPYAEQIRDELHTLVEQAHSILTPPTDFDAATMQRTFTVQCNDALANAMAADLLTRLRRDAPGVRLRILGESGTTSDELRQGRIDVRLSADEPDEPDLRAGVVATDQLALVRTGSDGPGTLEEFAAIDQVVVSRRGRLRDPIDDILETHQLSRRVVLSVPTIDIALRAVAAGDLATVAPASFARRAAHPGLTVHPLPFALPPIRAVMSWHARVDIDPAHTWLRDLIAASAAASIGETASAPG</sequence>
<dbReference type="InterPro" id="IPR050389">
    <property type="entry name" value="LysR-type_TF"/>
</dbReference>
<dbReference type="InterPro" id="IPR036388">
    <property type="entry name" value="WH-like_DNA-bd_sf"/>
</dbReference>
<dbReference type="InterPro" id="IPR005119">
    <property type="entry name" value="LysR_subst-bd"/>
</dbReference>
<keyword evidence="7" id="KW-1185">Reference proteome</keyword>
<evidence type="ECO:0000259" key="5">
    <source>
        <dbReference type="PROSITE" id="PS50931"/>
    </source>
</evidence>
<name>A0ABW6S699_9NOCA</name>